<sequence>MKANFAKVLLLLLGPILAEDASFASGDYELFPDLEFSGDDYEILTYETNHGILQETTQLGKESLESFTPVEFSHKSTQERDCGGLGIVFNDEGDKFWVNEGIEQLRTLLKAIERYKSLHLTIVRVSWNKPDGKRIFDGLIRTAPQLFDHVIGKIDLNIAIGSPFGYSSELFDSLKESNNLYDSPIIISKTHSPFRKKTEVAIEKYTRELVPLKCKNFHECDVGLEQLHIIISGKEVETLVGFIERDMKDSTGVIGIISFETSPSLNLPGSIPVFVSITSNDVVQIPSVNVDKEFFNDRDGFIAAISDLVRKDPGTLFQEEKTTTPTVIEDRKIIQWSLWTQNFSRGDKTNCFTHQNDLFFRQNIRNARDGTETPLETALHPIKMGEFGLENIHIYFKMKPYFYL</sequence>
<dbReference type="EMBL" id="OU015567">
    <property type="protein sequence ID" value="CAG5113578.1"/>
    <property type="molecule type" value="Genomic_DNA"/>
</dbReference>
<name>A0ABN7TDC9_OIKDI</name>
<proteinExistence type="predicted"/>
<feature type="chain" id="PRO_5047277630" evidence="1">
    <location>
        <begin position="19"/>
        <end position="404"/>
    </location>
</feature>
<gene>
    <name evidence="2" type="ORF">OKIOD_LOCUS16433</name>
</gene>
<protein>
    <submittedName>
        <fullName evidence="2">Oidioi.mRNA.OKI2018_I69.chr2.g7668.t1.cds</fullName>
    </submittedName>
</protein>
<feature type="signal peptide" evidence="1">
    <location>
        <begin position="1"/>
        <end position="18"/>
    </location>
</feature>
<dbReference type="Proteomes" id="UP001158576">
    <property type="component" value="Chromosome 2"/>
</dbReference>
<reference evidence="2 3" key="1">
    <citation type="submission" date="2021-04" db="EMBL/GenBank/DDBJ databases">
        <authorList>
            <person name="Bliznina A."/>
        </authorList>
    </citation>
    <scope>NUCLEOTIDE SEQUENCE [LARGE SCALE GENOMIC DNA]</scope>
</reference>
<organism evidence="2 3">
    <name type="scientific">Oikopleura dioica</name>
    <name type="common">Tunicate</name>
    <dbReference type="NCBI Taxonomy" id="34765"/>
    <lineage>
        <taxon>Eukaryota</taxon>
        <taxon>Metazoa</taxon>
        <taxon>Chordata</taxon>
        <taxon>Tunicata</taxon>
        <taxon>Appendicularia</taxon>
        <taxon>Copelata</taxon>
        <taxon>Oikopleuridae</taxon>
        <taxon>Oikopleura</taxon>
    </lineage>
</organism>
<accession>A0ABN7TDC9</accession>
<evidence type="ECO:0000313" key="3">
    <source>
        <dbReference type="Proteomes" id="UP001158576"/>
    </source>
</evidence>
<evidence type="ECO:0000313" key="2">
    <source>
        <dbReference type="EMBL" id="CAG5113578.1"/>
    </source>
</evidence>
<keyword evidence="3" id="KW-1185">Reference proteome</keyword>
<keyword evidence="1" id="KW-0732">Signal</keyword>
<evidence type="ECO:0000256" key="1">
    <source>
        <dbReference type="SAM" id="SignalP"/>
    </source>
</evidence>